<reference evidence="3" key="1">
    <citation type="journal article" date="2013" name="Nat. Biotechnol.">
        <title>Draft genome sequence of chickpea (Cicer arietinum) provides a resource for trait improvement.</title>
        <authorList>
            <person name="Varshney R.K."/>
            <person name="Song C."/>
            <person name="Saxena R.K."/>
            <person name="Azam S."/>
            <person name="Yu S."/>
            <person name="Sharpe A.G."/>
            <person name="Cannon S."/>
            <person name="Baek J."/>
            <person name="Rosen B.D."/>
            <person name="Tar'an B."/>
            <person name="Millan T."/>
            <person name="Zhang X."/>
            <person name="Ramsay L.D."/>
            <person name="Iwata A."/>
            <person name="Wang Y."/>
            <person name="Nelson W."/>
            <person name="Farmer A.D."/>
            <person name="Gaur P.M."/>
            <person name="Soderlund C."/>
            <person name="Penmetsa R.V."/>
            <person name="Xu C."/>
            <person name="Bharti A.K."/>
            <person name="He W."/>
            <person name="Winter P."/>
            <person name="Zhao S."/>
            <person name="Hane J.K."/>
            <person name="Carrasquilla-Garcia N."/>
            <person name="Condie J.A."/>
            <person name="Upadhyaya H.D."/>
            <person name="Luo M.C."/>
            <person name="Thudi M."/>
            <person name="Gowda C.L."/>
            <person name="Singh N.P."/>
            <person name="Lichtenzveig J."/>
            <person name="Gali K.K."/>
            <person name="Rubio J."/>
            <person name="Nadarajan N."/>
            <person name="Dolezel J."/>
            <person name="Bansal K.C."/>
            <person name="Xu X."/>
            <person name="Edwards D."/>
            <person name="Zhang G."/>
            <person name="Kahl G."/>
            <person name="Gil J."/>
            <person name="Singh K.B."/>
            <person name="Datta S.K."/>
            <person name="Jackson S.A."/>
            <person name="Wang J."/>
            <person name="Cook D.R."/>
        </authorList>
    </citation>
    <scope>NUCLEOTIDE SEQUENCE [LARGE SCALE GENOMIC DNA]</scope>
    <source>
        <strain evidence="3">cv. CDC Frontier</strain>
    </source>
</reference>
<evidence type="ECO:0000259" key="1">
    <source>
        <dbReference type="Pfam" id="PF03101"/>
    </source>
</evidence>
<dbReference type="PaxDb" id="3827-XP_004498703.1"/>
<dbReference type="Pfam" id="PF10551">
    <property type="entry name" value="MULE"/>
    <property type="match status" value="1"/>
</dbReference>
<sequence>MNPSSNPPVDCVDNWVNNIHDKIVPESNGNSQPHMEMKFGSEATTYEFYNEYSKRIGFGIRREYANKSKKDGILTSRRFTCSKRIEKYKVVDFVAEHNHPLQPPEYVHMIRSHRHISEVQASQIVLADESELRPKDFHEYMSKQVGGIETIGFTKQDFKNYLRTKRKQSLKYGDVDAQMINDYGYFGDVITFDTTYKTNKDYRPLGVFVGLNNHRQTIIFGAALLYDETIPSFQWLFETFLKAMGGEKPKTILTQYDSIAVEQRCGGAMQWSSGAVVLYLRGEGRRRKENGFYVSDMFLSTKSKFCEGKGRHKCLKGRYTLWLQRPPQKREPLHFVAAKAATKE</sequence>
<dbReference type="InterPro" id="IPR004330">
    <property type="entry name" value="FAR1_DNA_bnd_dom"/>
</dbReference>
<evidence type="ECO:0000313" key="4">
    <source>
        <dbReference type="RefSeq" id="XP_004498703.1"/>
    </source>
</evidence>
<evidence type="ECO:0000259" key="2">
    <source>
        <dbReference type="Pfam" id="PF10551"/>
    </source>
</evidence>
<accession>A0A1S2Y3C3</accession>
<name>A0A1S2Y3C3_CICAR</name>
<organism evidence="3 4">
    <name type="scientific">Cicer arietinum</name>
    <name type="common">Chickpea</name>
    <name type="synonym">Garbanzo</name>
    <dbReference type="NCBI Taxonomy" id="3827"/>
    <lineage>
        <taxon>Eukaryota</taxon>
        <taxon>Viridiplantae</taxon>
        <taxon>Streptophyta</taxon>
        <taxon>Embryophyta</taxon>
        <taxon>Tracheophyta</taxon>
        <taxon>Spermatophyta</taxon>
        <taxon>Magnoliopsida</taxon>
        <taxon>eudicotyledons</taxon>
        <taxon>Gunneridae</taxon>
        <taxon>Pentapetalae</taxon>
        <taxon>rosids</taxon>
        <taxon>fabids</taxon>
        <taxon>Fabales</taxon>
        <taxon>Fabaceae</taxon>
        <taxon>Papilionoideae</taxon>
        <taxon>50 kb inversion clade</taxon>
        <taxon>NPAAA clade</taxon>
        <taxon>Hologalegina</taxon>
        <taxon>IRL clade</taxon>
        <taxon>Cicereae</taxon>
        <taxon>Cicer</taxon>
    </lineage>
</organism>
<dbReference type="OrthoDB" id="1894539at2759"/>
<proteinExistence type="predicted"/>
<dbReference type="InterPro" id="IPR018289">
    <property type="entry name" value="MULE_transposase_dom"/>
</dbReference>
<dbReference type="PANTHER" id="PTHR47718">
    <property type="entry name" value="OS01G0519700 PROTEIN"/>
    <property type="match status" value="1"/>
</dbReference>
<dbReference type="STRING" id="3827.A0A1S2Y3C3"/>
<dbReference type="AlphaFoldDB" id="A0A1S2Y3C3"/>
<dbReference type="RefSeq" id="XP_004498703.1">
    <property type="nucleotide sequence ID" value="XM_004498646.1"/>
</dbReference>
<evidence type="ECO:0000313" key="3">
    <source>
        <dbReference type="Proteomes" id="UP000087171"/>
    </source>
</evidence>
<feature type="domain" description="FAR1" evidence="1">
    <location>
        <begin position="47"/>
        <end position="83"/>
    </location>
</feature>
<dbReference type="PANTHER" id="PTHR47718:SF2">
    <property type="entry name" value="PROTEIN FAR1-RELATED SEQUENCE 5-LIKE"/>
    <property type="match status" value="1"/>
</dbReference>
<dbReference type="Pfam" id="PF03101">
    <property type="entry name" value="FAR1"/>
    <property type="match status" value="1"/>
</dbReference>
<gene>
    <name evidence="4" type="primary">LOC101496652</name>
</gene>
<dbReference type="eggNOG" id="ENOG502QSMI">
    <property type="taxonomic scope" value="Eukaryota"/>
</dbReference>
<dbReference type="Proteomes" id="UP000087171">
    <property type="component" value="Chromosome Ca4"/>
</dbReference>
<protein>
    <submittedName>
        <fullName evidence="4">Protein FAR1-RELATED SEQUENCE 7-like</fullName>
    </submittedName>
</protein>
<reference evidence="4" key="2">
    <citation type="submission" date="2025-08" db="UniProtKB">
        <authorList>
            <consortium name="RefSeq"/>
        </authorList>
    </citation>
    <scope>IDENTIFICATION</scope>
    <source>
        <tissue evidence="4">Etiolated seedlings</tissue>
    </source>
</reference>
<feature type="domain" description="MULE transposase" evidence="2">
    <location>
        <begin position="189"/>
        <end position="257"/>
    </location>
</feature>
<keyword evidence="3" id="KW-1185">Reference proteome</keyword>